<dbReference type="AlphaFoldDB" id="A0AAW1VQB5"/>
<protein>
    <submittedName>
        <fullName evidence="1">Uncharacterized protein</fullName>
    </submittedName>
</protein>
<gene>
    <name evidence="1" type="ORF">M0R45_000313</name>
</gene>
<reference evidence="1 2" key="1">
    <citation type="journal article" date="2023" name="G3 (Bethesda)">
        <title>A chromosome-length genome assembly and annotation of blackberry (Rubus argutus, cv. 'Hillquist').</title>
        <authorList>
            <person name="Bruna T."/>
            <person name="Aryal R."/>
            <person name="Dudchenko O."/>
            <person name="Sargent D.J."/>
            <person name="Mead D."/>
            <person name="Buti M."/>
            <person name="Cavallini A."/>
            <person name="Hytonen T."/>
            <person name="Andres J."/>
            <person name="Pham M."/>
            <person name="Weisz D."/>
            <person name="Mascagni F."/>
            <person name="Usai G."/>
            <person name="Natali L."/>
            <person name="Bassil N."/>
            <person name="Fernandez G.E."/>
            <person name="Lomsadze A."/>
            <person name="Armour M."/>
            <person name="Olukolu B."/>
            <person name="Poorten T."/>
            <person name="Britton C."/>
            <person name="Davik J."/>
            <person name="Ashrafi H."/>
            <person name="Aiden E.L."/>
            <person name="Borodovsky M."/>
            <person name="Worthington M."/>
        </authorList>
    </citation>
    <scope>NUCLEOTIDE SEQUENCE [LARGE SCALE GENOMIC DNA]</scope>
    <source>
        <strain evidence="1">PI 553951</strain>
    </source>
</reference>
<evidence type="ECO:0000313" key="2">
    <source>
        <dbReference type="Proteomes" id="UP001457282"/>
    </source>
</evidence>
<comment type="caution">
    <text evidence="1">The sequence shown here is derived from an EMBL/GenBank/DDBJ whole genome shotgun (WGS) entry which is preliminary data.</text>
</comment>
<name>A0AAW1VQB5_RUBAR</name>
<accession>A0AAW1VQB5</accession>
<keyword evidence="2" id="KW-1185">Reference proteome</keyword>
<dbReference type="Proteomes" id="UP001457282">
    <property type="component" value="Unassembled WGS sequence"/>
</dbReference>
<dbReference type="EMBL" id="JBEDUW010000152">
    <property type="protein sequence ID" value="KAK9905310.1"/>
    <property type="molecule type" value="Genomic_DNA"/>
</dbReference>
<evidence type="ECO:0000313" key="1">
    <source>
        <dbReference type="EMBL" id="KAK9905310.1"/>
    </source>
</evidence>
<sequence>MAEEWVDAGRSWADHAVWERSKAAAACDSGRRCRRGVEARGALVDRRCWAEGEIAAVEHGSVVSMGESGTSLDAERNSELGSVKEAQICNGGG</sequence>
<proteinExistence type="predicted"/>
<organism evidence="1 2">
    <name type="scientific">Rubus argutus</name>
    <name type="common">Southern blackberry</name>
    <dbReference type="NCBI Taxonomy" id="59490"/>
    <lineage>
        <taxon>Eukaryota</taxon>
        <taxon>Viridiplantae</taxon>
        <taxon>Streptophyta</taxon>
        <taxon>Embryophyta</taxon>
        <taxon>Tracheophyta</taxon>
        <taxon>Spermatophyta</taxon>
        <taxon>Magnoliopsida</taxon>
        <taxon>eudicotyledons</taxon>
        <taxon>Gunneridae</taxon>
        <taxon>Pentapetalae</taxon>
        <taxon>rosids</taxon>
        <taxon>fabids</taxon>
        <taxon>Rosales</taxon>
        <taxon>Rosaceae</taxon>
        <taxon>Rosoideae</taxon>
        <taxon>Rosoideae incertae sedis</taxon>
        <taxon>Rubus</taxon>
    </lineage>
</organism>